<name>A0A7J0CEX3_9ACTN</name>
<comment type="caution">
    <text evidence="1">The sequence shown here is derived from an EMBL/GenBank/DDBJ whole genome shotgun (WGS) entry which is preliminary data.</text>
</comment>
<reference evidence="1 2" key="1">
    <citation type="submission" date="2020-05" db="EMBL/GenBank/DDBJ databases">
        <title>Whole genome shotgun sequence of Streptomyces fulvorobeus NBRC 15897.</title>
        <authorList>
            <person name="Komaki H."/>
            <person name="Tamura T."/>
        </authorList>
    </citation>
    <scope>NUCLEOTIDE SEQUENCE [LARGE SCALE GENOMIC DNA]</scope>
    <source>
        <strain evidence="1 2">NBRC 15897</strain>
    </source>
</reference>
<accession>A0A7J0CEX3</accession>
<sequence>MELFLDHHVGDDSLRAGVAEAEIHLTDDLADVHEEQTLRLAAVLNRRLHQLDLAVGEQAAMPGSFAVSAQPVATPGAVVRDGFCMVRLTKRRTPEWVRHGLCVASLHVWRLPRLRRPMHPADAGGGTGRRASPA</sequence>
<evidence type="ECO:0000313" key="2">
    <source>
        <dbReference type="Proteomes" id="UP000498980"/>
    </source>
</evidence>
<dbReference type="AlphaFoldDB" id="A0A7J0CEX3"/>
<dbReference type="EMBL" id="BLWC01000001">
    <property type="protein sequence ID" value="GFN01016.1"/>
    <property type="molecule type" value="Genomic_DNA"/>
</dbReference>
<keyword evidence="2" id="KW-1185">Reference proteome</keyword>
<organism evidence="1 2">
    <name type="scientific">Streptomyces fulvorobeus</name>
    <dbReference type="NCBI Taxonomy" id="284028"/>
    <lineage>
        <taxon>Bacteria</taxon>
        <taxon>Bacillati</taxon>
        <taxon>Actinomycetota</taxon>
        <taxon>Actinomycetes</taxon>
        <taxon>Kitasatosporales</taxon>
        <taxon>Streptomycetaceae</taxon>
        <taxon>Streptomyces</taxon>
    </lineage>
</organism>
<gene>
    <name evidence="1" type="ORF">Sfulv_58260</name>
</gene>
<protein>
    <submittedName>
        <fullName evidence="1">Uncharacterized protein</fullName>
    </submittedName>
</protein>
<evidence type="ECO:0000313" key="1">
    <source>
        <dbReference type="EMBL" id="GFN01016.1"/>
    </source>
</evidence>
<dbReference type="Proteomes" id="UP000498980">
    <property type="component" value="Unassembled WGS sequence"/>
</dbReference>
<proteinExistence type="predicted"/>